<gene>
    <name evidence="1" type="ORF">GCM10008088_27620</name>
</gene>
<proteinExistence type="predicted"/>
<sequence length="76" mass="8839">MTYEEALSMKNAIGGSYIHNGRKFVPRVAPYKEKDDNKFIEAIKDRYVNEEEMKSFSSDGKFKVRGFCVITYPYSI</sequence>
<dbReference type="Proteomes" id="UP000615593">
    <property type="component" value="Unassembled WGS sequence"/>
</dbReference>
<dbReference type="RefSeq" id="WP_027885611.1">
    <property type="nucleotide sequence ID" value="NZ_BMWY01000010.1"/>
</dbReference>
<accession>A0ABQ3C1M2</accession>
<comment type="caution">
    <text evidence="1">The sequence shown here is derived from an EMBL/GenBank/DDBJ whole genome shotgun (WGS) entry which is preliminary data.</text>
</comment>
<evidence type="ECO:0000313" key="2">
    <source>
        <dbReference type="Proteomes" id="UP000615593"/>
    </source>
</evidence>
<name>A0ABQ3C1M2_9FLAO</name>
<keyword evidence="2" id="KW-1185">Reference proteome</keyword>
<dbReference type="GeneID" id="94370427"/>
<evidence type="ECO:0000313" key="1">
    <source>
        <dbReference type="EMBL" id="GGZ64546.1"/>
    </source>
</evidence>
<organism evidence="1 2">
    <name type="scientific">Mesonia mobilis</name>
    <dbReference type="NCBI Taxonomy" id="369791"/>
    <lineage>
        <taxon>Bacteria</taxon>
        <taxon>Pseudomonadati</taxon>
        <taxon>Bacteroidota</taxon>
        <taxon>Flavobacteriia</taxon>
        <taxon>Flavobacteriales</taxon>
        <taxon>Flavobacteriaceae</taxon>
        <taxon>Mesonia</taxon>
    </lineage>
</organism>
<dbReference type="EMBL" id="BMWY01000010">
    <property type="protein sequence ID" value="GGZ64546.1"/>
    <property type="molecule type" value="Genomic_DNA"/>
</dbReference>
<protein>
    <submittedName>
        <fullName evidence="1">Uncharacterized protein</fullName>
    </submittedName>
</protein>
<reference evidence="2" key="1">
    <citation type="journal article" date="2019" name="Int. J. Syst. Evol. Microbiol.">
        <title>The Global Catalogue of Microorganisms (GCM) 10K type strain sequencing project: providing services to taxonomists for standard genome sequencing and annotation.</title>
        <authorList>
            <consortium name="The Broad Institute Genomics Platform"/>
            <consortium name="The Broad Institute Genome Sequencing Center for Infectious Disease"/>
            <person name="Wu L."/>
            <person name="Ma J."/>
        </authorList>
    </citation>
    <scope>NUCLEOTIDE SEQUENCE [LARGE SCALE GENOMIC DNA]</scope>
    <source>
        <strain evidence="2">KCTC 12708</strain>
    </source>
</reference>